<sequence>MSQPSDSWKTPEIREAEAALDRSVGRSRQLLKELDKIPLPPPEPLATPERIAALKAAASRPDAPPHLRLVKRKIDAGELTWEDVASGRAFADPEVRALALPQLGEAAEMYQELREGATPEEVLEARTGGRPADPLADQGWTSYPAAPEQPPAPPAPPTPPAPQPPPAPRHRAEPEWEDDDFADPLAEDDTPPPRSSPSHRPRRDGDDDDFFGHSPLG</sequence>
<evidence type="ECO:0000313" key="3">
    <source>
        <dbReference type="Proteomes" id="UP001440984"/>
    </source>
</evidence>
<accession>A0ABV0LR07</accession>
<feature type="region of interest" description="Disordered" evidence="1">
    <location>
        <begin position="110"/>
        <end position="217"/>
    </location>
</feature>
<reference evidence="2 3" key="1">
    <citation type="submission" date="2024-05" db="EMBL/GenBank/DDBJ databases">
        <authorList>
            <person name="Zhao H."/>
            <person name="Xu Y."/>
            <person name="Lin S."/>
            <person name="Spain J.C."/>
            <person name="Zhou N.-Y."/>
        </authorList>
    </citation>
    <scope>NUCLEOTIDE SEQUENCE [LARGE SCALE GENOMIC DNA]</scope>
    <source>
        <strain evidence="2 3">NEAU-NG30</strain>
    </source>
</reference>
<keyword evidence="3" id="KW-1185">Reference proteome</keyword>
<feature type="compositionally biased region" description="Acidic residues" evidence="1">
    <location>
        <begin position="175"/>
        <end position="190"/>
    </location>
</feature>
<evidence type="ECO:0000256" key="1">
    <source>
        <dbReference type="SAM" id="MobiDB-lite"/>
    </source>
</evidence>
<dbReference type="Proteomes" id="UP001440984">
    <property type="component" value="Unassembled WGS sequence"/>
</dbReference>
<protein>
    <recommendedName>
        <fullName evidence="4">DUF222 domain-containing protein</fullName>
    </recommendedName>
</protein>
<evidence type="ECO:0000313" key="2">
    <source>
        <dbReference type="EMBL" id="MEQ0564719.1"/>
    </source>
</evidence>
<organism evidence="2 3">
    <name type="scientific">Amycolatopsis melonis</name>
    <dbReference type="NCBI Taxonomy" id="3156488"/>
    <lineage>
        <taxon>Bacteria</taxon>
        <taxon>Bacillati</taxon>
        <taxon>Actinomycetota</taxon>
        <taxon>Actinomycetes</taxon>
        <taxon>Pseudonocardiales</taxon>
        <taxon>Pseudonocardiaceae</taxon>
        <taxon>Amycolatopsis</taxon>
    </lineage>
</organism>
<dbReference type="RefSeq" id="WP_348955792.1">
    <property type="nucleotide sequence ID" value="NZ_JBDZYD010000016.1"/>
</dbReference>
<gene>
    <name evidence="2" type="ORF">ABJI51_37065</name>
</gene>
<feature type="compositionally biased region" description="Pro residues" evidence="1">
    <location>
        <begin position="147"/>
        <end position="167"/>
    </location>
</feature>
<comment type="caution">
    <text evidence="2">The sequence shown here is derived from an EMBL/GenBank/DDBJ whole genome shotgun (WGS) entry which is preliminary data.</text>
</comment>
<name>A0ABV0LR07_9PSEU</name>
<proteinExistence type="predicted"/>
<dbReference type="EMBL" id="JBDZYD010000016">
    <property type="protein sequence ID" value="MEQ0564719.1"/>
    <property type="molecule type" value="Genomic_DNA"/>
</dbReference>
<evidence type="ECO:0008006" key="4">
    <source>
        <dbReference type="Google" id="ProtNLM"/>
    </source>
</evidence>